<dbReference type="InterPro" id="IPR001501">
    <property type="entry name" value="Ni-dep_hyd_lsu"/>
</dbReference>
<keyword evidence="2" id="KW-0533">Nickel</keyword>
<gene>
    <name evidence="5" type="ORF">HMPREF0216_01638</name>
</gene>
<reference evidence="5 6" key="1">
    <citation type="submission" date="2012-05" db="EMBL/GenBank/DDBJ databases">
        <authorList>
            <person name="Weinstock G."/>
            <person name="Sodergren E."/>
            <person name="Lobos E.A."/>
            <person name="Fulton L."/>
            <person name="Fulton R."/>
            <person name="Courtney L."/>
            <person name="Fronick C."/>
            <person name="O'Laughlin M."/>
            <person name="Godfrey J."/>
            <person name="Wilson R.M."/>
            <person name="Miner T."/>
            <person name="Farmer C."/>
            <person name="Delehaunty K."/>
            <person name="Cordes M."/>
            <person name="Minx P."/>
            <person name="Tomlinson C."/>
            <person name="Chen J."/>
            <person name="Wollam A."/>
            <person name="Pepin K.H."/>
            <person name="Bhonagiri V."/>
            <person name="Zhang X."/>
            <person name="Suruliraj S."/>
            <person name="Warren W."/>
            <person name="Mitreva M."/>
            <person name="Mardis E.R."/>
            <person name="Wilson R.K."/>
        </authorList>
    </citation>
    <scope>NUCLEOTIDE SEQUENCE [LARGE SCALE GENOMIC DNA]</scope>
    <source>
        <strain evidence="5 6">DSM 1785</strain>
    </source>
</reference>
<keyword evidence="1" id="KW-0560">Oxidoreductase</keyword>
<feature type="domain" description="NADH-quinone oxidoreductase subunit D" evidence="4">
    <location>
        <begin position="126"/>
        <end position="289"/>
    </location>
</feature>
<feature type="binding site" evidence="2">
    <location>
        <position position="360"/>
    </location>
    <ligand>
        <name>Ni(2+)</name>
        <dbReference type="ChEBI" id="CHEBI:49786"/>
    </ligand>
</feature>
<comment type="cofactor">
    <cofactor evidence="2">
        <name>Fe cation</name>
        <dbReference type="ChEBI" id="CHEBI:24875"/>
    </cofactor>
</comment>
<dbReference type="InterPro" id="IPR052197">
    <property type="entry name" value="ComplexI_49kDa-like"/>
</dbReference>
<dbReference type="PANTHER" id="PTHR43485">
    <property type="entry name" value="HYDROGENASE-4 COMPONENT G"/>
    <property type="match status" value="1"/>
</dbReference>
<dbReference type="GO" id="GO:0048038">
    <property type="term" value="F:quinone binding"/>
    <property type="evidence" value="ECO:0007669"/>
    <property type="project" value="InterPro"/>
</dbReference>
<dbReference type="EMBL" id="AMEZ01000048">
    <property type="protein sequence ID" value="EKY27035.1"/>
    <property type="molecule type" value="Genomic_DNA"/>
</dbReference>
<accession>L1QH70</accession>
<keyword evidence="6" id="KW-1185">Reference proteome</keyword>
<dbReference type="PROSITE" id="PS00507">
    <property type="entry name" value="NI_HGENASE_L_1"/>
    <property type="match status" value="1"/>
</dbReference>
<dbReference type="HOGENOM" id="CLU_015134_1_2_9"/>
<name>L1QH70_9CLOT</name>
<feature type="binding site" evidence="2">
    <location>
        <position position="75"/>
    </location>
    <ligand>
        <name>Fe cation</name>
        <dbReference type="ChEBI" id="CHEBI:24875"/>
    </ligand>
</feature>
<evidence type="ECO:0000256" key="2">
    <source>
        <dbReference type="PIRSR" id="PIRSR601501-1"/>
    </source>
</evidence>
<dbReference type="InterPro" id="IPR018194">
    <property type="entry name" value="Ni-dep_hyd_lsu_Ni_BS"/>
</dbReference>
<dbReference type="Proteomes" id="UP000010420">
    <property type="component" value="Unassembled WGS sequence"/>
</dbReference>
<keyword evidence="2" id="KW-0460">Magnesium</keyword>
<feature type="binding site" evidence="2">
    <location>
        <position position="327"/>
    </location>
    <ligand>
        <name>Mg(2+)</name>
        <dbReference type="ChEBI" id="CHEBI:18420"/>
    </ligand>
</feature>
<feature type="binding site" evidence="2">
    <location>
        <position position="53"/>
    </location>
    <ligand>
        <name>Mg(2+)</name>
        <dbReference type="ChEBI" id="CHEBI:18420"/>
    </ligand>
</feature>
<dbReference type="eggNOG" id="COG3261">
    <property type="taxonomic scope" value="Bacteria"/>
</dbReference>
<feature type="domain" description="NADH-quinone oxidoreductase subunit D" evidence="4">
    <location>
        <begin position="292"/>
        <end position="366"/>
    </location>
</feature>
<dbReference type="GO" id="GO:0051287">
    <property type="term" value="F:NAD binding"/>
    <property type="evidence" value="ECO:0007669"/>
    <property type="project" value="InterPro"/>
</dbReference>
<dbReference type="Pfam" id="PF00346">
    <property type="entry name" value="Complex1_49kDa"/>
    <property type="match status" value="2"/>
</dbReference>
<dbReference type="InterPro" id="IPR001135">
    <property type="entry name" value="NADH_Q_OxRdtase_suD"/>
</dbReference>
<proteinExistence type="inferred from homology"/>
<dbReference type="GO" id="GO:0016651">
    <property type="term" value="F:oxidoreductase activity, acting on NAD(P)H"/>
    <property type="evidence" value="ECO:0007669"/>
    <property type="project" value="InterPro"/>
</dbReference>
<protein>
    <submittedName>
        <fullName evidence="5">Respiratory-chain NADH dehydrogenase, subunit</fullName>
    </submittedName>
</protein>
<dbReference type="GO" id="GO:0016151">
    <property type="term" value="F:nickel cation binding"/>
    <property type="evidence" value="ECO:0007669"/>
    <property type="project" value="InterPro"/>
</dbReference>
<keyword evidence="2" id="KW-0479">Metal-binding</keyword>
<comment type="similarity">
    <text evidence="3">Belongs to the complex I 49 kDa subunit family.</text>
</comment>
<keyword evidence="3" id="KW-0813">Transport</keyword>
<dbReference type="PATRIC" id="fig|545697.3.peg.1613"/>
<sequence>MKKVKSNMSNRSIVPFGPQHPVLPEPIHLDLLLEDEKVIEAIPTLGFVHRGLEKLVEKRDFKDYVFVAERICGICSFMHGMGYSEAVEEVMNIKIPDRAEYLRVLWAELSRIHSHILWLGLLGDSLGFESLFMQCFRIREKILNLFELTTGGRVIFSVCKIGGVRRDIDDEKFKIISKTLNEVKEELNEIKKVFFDDYSVKHRLVGVGVLSKEDAYELGCVGPMARASGINYDVRNLGYSAYKDLEFNTIVDNNGDSYGRCIVRFNEIYESINIINEVIGKIPKGEIETKVIGNPKGQYFARLEQPRGEVIYHIKGNGTKFLERMRVRTPTFANMPALFKLLQGCDLADVPVLILTIDPCISCTER</sequence>
<dbReference type="Gene3D" id="1.10.645.10">
    <property type="entry name" value="Cytochrome-c3 Hydrogenase, chain B"/>
    <property type="match status" value="1"/>
</dbReference>
<dbReference type="AlphaFoldDB" id="L1QH70"/>
<feature type="binding site" evidence="2">
    <location>
        <position position="363"/>
    </location>
    <ligand>
        <name>Fe cation</name>
        <dbReference type="ChEBI" id="CHEBI:24875"/>
    </ligand>
</feature>
<dbReference type="Pfam" id="PF00374">
    <property type="entry name" value="NiFeSe_Hases"/>
    <property type="match status" value="1"/>
</dbReference>
<comment type="caution">
    <text evidence="5">The sequence shown here is derived from an EMBL/GenBank/DDBJ whole genome shotgun (WGS) entry which is preliminary data.</text>
</comment>
<comment type="cofactor">
    <cofactor evidence="2">
        <name>Ni(2+)</name>
        <dbReference type="ChEBI" id="CHEBI:49786"/>
    </cofactor>
</comment>
<dbReference type="InterPro" id="IPR014029">
    <property type="entry name" value="NADH_UbQ_OxRdtase_49kDa_CS"/>
</dbReference>
<evidence type="ECO:0000259" key="4">
    <source>
        <dbReference type="Pfam" id="PF00346"/>
    </source>
</evidence>
<dbReference type="GO" id="GO:0008901">
    <property type="term" value="F:ferredoxin hydrogenase activity"/>
    <property type="evidence" value="ECO:0007669"/>
    <property type="project" value="InterPro"/>
</dbReference>
<keyword evidence="3" id="KW-0520">NAD</keyword>
<evidence type="ECO:0000256" key="3">
    <source>
        <dbReference type="RuleBase" id="RU003685"/>
    </source>
</evidence>
<evidence type="ECO:0000313" key="5">
    <source>
        <dbReference type="EMBL" id="EKY27035.1"/>
    </source>
</evidence>
<keyword evidence="3" id="KW-1278">Translocase</keyword>
<dbReference type="InterPro" id="IPR029014">
    <property type="entry name" value="NiFe-Hase_large"/>
</dbReference>
<dbReference type="PANTHER" id="PTHR43485:SF1">
    <property type="entry name" value="FORMATE HYDROGENLYASE SUBUNIT 5-RELATED"/>
    <property type="match status" value="1"/>
</dbReference>
<feature type="binding site" evidence="2">
    <location>
        <position position="72"/>
    </location>
    <ligand>
        <name>Ni(2+)</name>
        <dbReference type="ChEBI" id="CHEBI:49786"/>
    </ligand>
</feature>
<dbReference type="STRING" id="545697.HMPREF0216_01638"/>
<organism evidence="5 6">
    <name type="scientific">Clostridium celatum DSM 1785</name>
    <dbReference type="NCBI Taxonomy" id="545697"/>
    <lineage>
        <taxon>Bacteria</taxon>
        <taxon>Bacillati</taxon>
        <taxon>Bacillota</taxon>
        <taxon>Clostridia</taxon>
        <taxon>Eubacteriales</taxon>
        <taxon>Clostridiaceae</taxon>
        <taxon>Clostridium</taxon>
    </lineage>
</organism>
<evidence type="ECO:0000313" key="6">
    <source>
        <dbReference type="Proteomes" id="UP000010420"/>
    </source>
</evidence>
<dbReference type="SUPFAM" id="SSF56762">
    <property type="entry name" value="HydB/Nqo4-like"/>
    <property type="match status" value="1"/>
</dbReference>
<feature type="binding site" evidence="2">
    <location>
        <position position="75"/>
    </location>
    <ligand>
        <name>Ni(2+)</name>
        <dbReference type="ChEBI" id="CHEBI:49786"/>
    </ligand>
</feature>
<evidence type="ECO:0000256" key="1">
    <source>
        <dbReference type="ARBA" id="ARBA00023002"/>
    </source>
</evidence>
<keyword evidence="2" id="KW-0408">Iron</keyword>
<dbReference type="PROSITE" id="PS00535">
    <property type="entry name" value="COMPLEX1_49K"/>
    <property type="match status" value="1"/>
</dbReference>